<accession>A0A6V7P9Y3</accession>
<dbReference type="EMBL" id="LR862146">
    <property type="protein sequence ID" value="CAD1827639.1"/>
    <property type="molecule type" value="Genomic_DNA"/>
</dbReference>
<organism evidence="2">
    <name type="scientific">Ananas comosus var. bracteatus</name>
    <name type="common">red pineapple</name>
    <dbReference type="NCBI Taxonomy" id="296719"/>
    <lineage>
        <taxon>Eukaryota</taxon>
        <taxon>Viridiplantae</taxon>
        <taxon>Streptophyta</taxon>
        <taxon>Embryophyta</taxon>
        <taxon>Tracheophyta</taxon>
        <taxon>Spermatophyta</taxon>
        <taxon>Magnoliopsida</taxon>
        <taxon>Liliopsida</taxon>
        <taxon>Poales</taxon>
        <taxon>Bromeliaceae</taxon>
        <taxon>Bromelioideae</taxon>
        <taxon>Ananas</taxon>
    </lineage>
</organism>
<proteinExistence type="predicted"/>
<feature type="compositionally biased region" description="Basic residues" evidence="1">
    <location>
        <begin position="55"/>
        <end position="77"/>
    </location>
</feature>
<name>A0A6V7P9Y3_ANACO</name>
<feature type="region of interest" description="Disordered" evidence="1">
    <location>
        <begin position="55"/>
        <end position="103"/>
    </location>
</feature>
<feature type="compositionally biased region" description="Basic and acidic residues" evidence="1">
    <location>
        <begin position="177"/>
        <end position="193"/>
    </location>
</feature>
<sequence length="199" mass="22449">MRGEQFWEMRRERFWEKKIDSIDRGEEVDRWVRVVLVVLVLVREIAGVRVRARGPHQRLRGGLRPGARHGGRRHRPRQAACSPRALHGGPPPPPLPFRPPPLPPDDVLEPGRLYFLLPHAALLSSDSSPLDLACLLNRLSALAKRPSPARSADPAALPSPFPAWTPMPSRRAAWRPQLDRIDERSFGRSRDSMRSTAST</sequence>
<protein>
    <submittedName>
        <fullName evidence="2">Uncharacterized protein</fullName>
    </submittedName>
</protein>
<dbReference type="AlphaFoldDB" id="A0A6V7P9Y3"/>
<reference evidence="2" key="1">
    <citation type="submission" date="2020-07" db="EMBL/GenBank/DDBJ databases">
        <authorList>
            <person name="Lin J."/>
        </authorList>
    </citation>
    <scope>NUCLEOTIDE SEQUENCE</scope>
</reference>
<feature type="region of interest" description="Disordered" evidence="1">
    <location>
        <begin position="148"/>
        <end position="199"/>
    </location>
</feature>
<evidence type="ECO:0000313" key="2">
    <source>
        <dbReference type="EMBL" id="CAD1827639.1"/>
    </source>
</evidence>
<gene>
    <name evidence="2" type="ORF">CB5_LOCUS10850</name>
</gene>
<evidence type="ECO:0000256" key="1">
    <source>
        <dbReference type="SAM" id="MobiDB-lite"/>
    </source>
</evidence>
<feature type="compositionally biased region" description="Pro residues" evidence="1">
    <location>
        <begin position="89"/>
        <end position="103"/>
    </location>
</feature>